<dbReference type="PANTHER" id="PTHR43289:SF34">
    <property type="entry name" value="SERINE_THREONINE-PROTEIN KINASE YBDM-RELATED"/>
    <property type="match status" value="1"/>
</dbReference>
<dbReference type="Pfam" id="PF13458">
    <property type="entry name" value="Peripla_BP_6"/>
    <property type="match status" value="1"/>
</dbReference>
<dbReference type="PANTHER" id="PTHR43289">
    <property type="entry name" value="MITOGEN-ACTIVATED PROTEIN KINASE KINASE KINASE 20-RELATED"/>
    <property type="match status" value="1"/>
</dbReference>
<feature type="domain" description="Protein kinase" evidence="8">
    <location>
        <begin position="15"/>
        <end position="278"/>
    </location>
</feature>
<dbReference type="SUPFAM" id="SSF53822">
    <property type="entry name" value="Periplasmic binding protein-like I"/>
    <property type="match status" value="1"/>
</dbReference>
<dbReference type="PROSITE" id="PS00107">
    <property type="entry name" value="PROTEIN_KINASE_ATP"/>
    <property type="match status" value="1"/>
</dbReference>
<dbReference type="InterPro" id="IPR011009">
    <property type="entry name" value="Kinase-like_dom_sf"/>
</dbReference>
<keyword evidence="4 7" id="KW-0547">Nucleotide-binding</keyword>
<comment type="similarity">
    <text evidence="1">Belongs to the leucine-binding protein family.</text>
</comment>
<proteinExistence type="inferred from homology"/>
<dbReference type="AlphaFoldDB" id="A0A5P2CVF2"/>
<evidence type="ECO:0000313" key="10">
    <source>
        <dbReference type="Proteomes" id="UP000325211"/>
    </source>
</evidence>
<protein>
    <submittedName>
        <fullName evidence="9">Serine/threonine protein kinase</fullName>
    </submittedName>
</protein>
<dbReference type="GO" id="GO:0004674">
    <property type="term" value="F:protein serine/threonine kinase activity"/>
    <property type="evidence" value="ECO:0007669"/>
    <property type="project" value="UniProtKB-KW"/>
</dbReference>
<dbReference type="PROSITE" id="PS00108">
    <property type="entry name" value="PROTEIN_KINASE_ST"/>
    <property type="match status" value="1"/>
</dbReference>
<reference evidence="9 10" key="1">
    <citation type="submission" date="2018-05" db="EMBL/GenBank/DDBJ databases">
        <title>Streptomyces venezuelae.</title>
        <authorList>
            <person name="Kim W."/>
            <person name="Lee N."/>
            <person name="Cho B.-K."/>
        </authorList>
    </citation>
    <scope>NUCLEOTIDE SEQUENCE [LARGE SCALE GENOMIC DNA]</scope>
    <source>
        <strain evidence="9 10">ATCC 21782</strain>
    </source>
</reference>
<evidence type="ECO:0000256" key="2">
    <source>
        <dbReference type="ARBA" id="ARBA00022679"/>
    </source>
</evidence>
<dbReference type="InterPro" id="IPR028082">
    <property type="entry name" value="Peripla_BP_I"/>
</dbReference>
<dbReference type="InterPro" id="IPR017441">
    <property type="entry name" value="Protein_kinase_ATP_BS"/>
</dbReference>
<evidence type="ECO:0000256" key="4">
    <source>
        <dbReference type="ARBA" id="ARBA00022741"/>
    </source>
</evidence>
<keyword evidence="6 7" id="KW-0067">ATP-binding</keyword>
<organism evidence="9 10">
    <name type="scientific">Streptomyces venezuelae</name>
    <dbReference type="NCBI Taxonomy" id="54571"/>
    <lineage>
        <taxon>Bacteria</taxon>
        <taxon>Bacillati</taxon>
        <taxon>Actinomycetota</taxon>
        <taxon>Actinomycetes</taxon>
        <taxon>Kitasatosporales</taxon>
        <taxon>Streptomycetaceae</taxon>
        <taxon>Streptomyces</taxon>
    </lineage>
</organism>
<dbReference type="Gene3D" id="3.40.50.2300">
    <property type="match status" value="2"/>
</dbReference>
<evidence type="ECO:0000256" key="5">
    <source>
        <dbReference type="ARBA" id="ARBA00022777"/>
    </source>
</evidence>
<dbReference type="InterPro" id="IPR000719">
    <property type="entry name" value="Prot_kinase_dom"/>
</dbReference>
<dbReference type="PROSITE" id="PS50011">
    <property type="entry name" value="PROTEIN_KINASE_DOM"/>
    <property type="match status" value="1"/>
</dbReference>
<dbReference type="OrthoDB" id="9762169at2"/>
<evidence type="ECO:0000259" key="8">
    <source>
        <dbReference type="PROSITE" id="PS50011"/>
    </source>
</evidence>
<dbReference type="SUPFAM" id="SSF56112">
    <property type="entry name" value="Protein kinase-like (PK-like)"/>
    <property type="match status" value="1"/>
</dbReference>
<evidence type="ECO:0000256" key="1">
    <source>
        <dbReference type="ARBA" id="ARBA00010062"/>
    </source>
</evidence>
<sequence>MEPLQPSDPSRIAGYRLLGRLGAGGMGVVYLGRTDDGALAAVKVIRAEYADETDFRARFRREAEIAAQVDSPWAVRITGADPDAAEPWLATAFVPGPSLAEAVAAHGPLPLRAVRILGKALARALAVMHAQGLVHRDVKPGNVLLGMDRPRLIDFGIARGGDHTALTSTDAVIGTPGFLPPEQAGGSPAEPAGDVFSLGCLLVYAATGRLPFGTGAVDAVLYRTVHDEPEFGPELLADPELTALLRTCLAKHPDIRPGTRELDEALTEDTPGEGTDWLPDPVVATIADRAAALLALPGIDETVADPAAAPAPESAETAPAGPTRRRLLGLVAGGAVLAAGGGLAAWLTLREDDKPAKAAAGPAPRAWVIGVQADLSGPRQTMGRAQERGVQLAVAEFNSRKDKPFTLSVATADDAGRADRSAAAATGLIGNRDLFAVIGPTGNESVIPCLELYGEAGVPLISVSALATAYSVTDRRSLIQSCPLAATQSLAVNIQLAGKQGVRRIGILCDRNGDTDSWQTAQLMGRTLGNFAPGATVYGRVVPRGTADLAPVINDMLAQRIDGFFYTGSPAGGAKTAALLAAAGFKGPRAADYTIIGREYLEAAGAAAEGWQVFAPYTGPDAPEVAEVARAHQAAYGSAPEVWTAEAYDAARLVIDRLVTGAQGGARPARAALLTALTQGTYRGLTREFAFDKMQQVKGNLFYGHRVEGGRLRYTGRATG</sequence>
<keyword evidence="3" id="KW-0732">Signal</keyword>
<dbReference type="CDD" id="cd14014">
    <property type="entry name" value="STKc_PknB_like"/>
    <property type="match status" value="1"/>
</dbReference>
<evidence type="ECO:0000256" key="7">
    <source>
        <dbReference type="PROSITE-ProRule" id="PRU10141"/>
    </source>
</evidence>
<keyword evidence="5 9" id="KW-0418">Kinase</keyword>
<dbReference type="Gene3D" id="1.10.510.10">
    <property type="entry name" value="Transferase(Phosphotransferase) domain 1"/>
    <property type="match status" value="1"/>
</dbReference>
<dbReference type="Pfam" id="PF00069">
    <property type="entry name" value="Pkinase"/>
    <property type="match status" value="1"/>
</dbReference>
<dbReference type="Proteomes" id="UP000325211">
    <property type="component" value="Chromosome"/>
</dbReference>
<dbReference type="InterPro" id="IPR008271">
    <property type="entry name" value="Ser/Thr_kinase_AS"/>
</dbReference>
<dbReference type="Gene3D" id="3.30.200.20">
    <property type="entry name" value="Phosphorylase Kinase, domain 1"/>
    <property type="match status" value="1"/>
</dbReference>
<dbReference type="SMART" id="SM00220">
    <property type="entry name" value="S_TKc"/>
    <property type="match status" value="1"/>
</dbReference>
<keyword evidence="2" id="KW-0808">Transferase</keyword>
<dbReference type="RefSeq" id="WP_150205764.1">
    <property type="nucleotide sequence ID" value="NZ_CP029190.1"/>
</dbReference>
<evidence type="ECO:0000256" key="3">
    <source>
        <dbReference type="ARBA" id="ARBA00022729"/>
    </source>
</evidence>
<evidence type="ECO:0000256" key="6">
    <source>
        <dbReference type="ARBA" id="ARBA00022840"/>
    </source>
</evidence>
<gene>
    <name evidence="9" type="ORF">DEJ50_02470</name>
</gene>
<keyword evidence="9" id="KW-0723">Serine/threonine-protein kinase</keyword>
<name>A0A5P2CVF2_STRVZ</name>
<dbReference type="InterPro" id="IPR028081">
    <property type="entry name" value="Leu-bd"/>
</dbReference>
<evidence type="ECO:0000313" key="9">
    <source>
        <dbReference type="EMBL" id="QES46882.1"/>
    </source>
</evidence>
<feature type="binding site" evidence="7">
    <location>
        <position position="43"/>
    </location>
    <ligand>
        <name>ATP</name>
        <dbReference type="ChEBI" id="CHEBI:30616"/>
    </ligand>
</feature>
<dbReference type="EMBL" id="CP029190">
    <property type="protein sequence ID" value="QES46882.1"/>
    <property type="molecule type" value="Genomic_DNA"/>
</dbReference>
<dbReference type="GO" id="GO:0005524">
    <property type="term" value="F:ATP binding"/>
    <property type="evidence" value="ECO:0007669"/>
    <property type="project" value="UniProtKB-UniRule"/>
</dbReference>
<accession>A0A5P2CVF2</accession>